<dbReference type="PANTHER" id="PTHR23294">
    <property type="entry name" value="ET TRANSLATION PRODUCT-RELATED"/>
    <property type="match status" value="1"/>
</dbReference>
<dbReference type="GO" id="GO:0022857">
    <property type="term" value="F:transmembrane transporter activity"/>
    <property type="evidence" value="ECO:0007669"/>
    <property type="project" value="InterPro"/>
</dbReference>
<dbReference type="Pfam" id="PF07690">
    <property type="entry name" value="MFS_1"/>
    <property type="match status" value="1"/>
</dbReference>
<evidence type="ECO:0000313" key="8">
    <source>
        <dbReference type="Proteomes" id="UP000566819"/>
    </source>
</evidence>
<dbReference type="InterPro" id="IPR011701">
    <property type="entry name" value="MFS"/>
</dbReference>
<evidence type="ECO:0000313" key="7">
    <source>
        <dbReference type="EMBL" id="KAF4634385.1"/>
    </source>
</evidence>
<feature type="transmembrane region" description="Helical" evidence="6">
    <location>
        <begin position="598"/>
        <end position="617"/>
    </location>
</feature>
<feature type="transmembrane region" description="Helical" evidence="6">
    <location>
        <begin position="534"/>
        <end position="553"/>
    </location>
</feature>
<proteinExistence type="predicted"/>
<dbReference type="GO" id="GO:0016020">
    <property type="term" value="C:membrane"/>
    <property type="evidence" value="ECO:0007669"/>
    <property type="project" value="UniProtKB-SubCell"/>
</dbReference>
<dbReference type="SUPFAM" id="SSF103473">
    <property type="entry name" value="MFS general substrate transporter"/>
    <property type="match status" value="1"/>
</dbReference>
<evidence type="ECO:0000256" key="1">
    <source>
        <dbReference type="ARBA" id="ARBA00004141"/>
    </source>
</evidence>
<evidence type="ECO:0000256" key="2">
    <source>
        <dbReference type="ARBA" id="ARBA00022692"/>
    </source>
</evidence>
<reference evidence="7 8" key="1">
    <citation type="submission" date="2020-03" db="EMBL/GenBank/DDBJ databases">
        <title>Draft Genome Sequence of Cudoniella acicularis.</title>
        <authorList>
            <person name="Buettner E."/>
            <person name="Kellner H."/>
        </authorList>
    </citation>
    <scope>NUCLEOTIDE SEQUENCE [LARGE SCALE GENOMIC DNA]</scope>
    <source>
        <strain evidence="7 8">DSM 108380</strain>
    </source>
</reference>
<gene>
    <name evidence="7" type="ORF">G7Y89_g3722</name>
</gene>
<accession>A0A8H4RQT6</accession>
<feature type="transmembrane region" description="Helical" evidence="6">
    <location>
        <begin position="348"/>
        <end position="368"/>
    </location>
</feature>
<feature type="region of interest" description="Disordered" evidence="5">
    <location>
        <begin position="182"/>
        <end position="206"/>
    </location>
</feature>
<feature type="compositionally biased region" description="Polar residues" evidence="5">
    <location>
        <begin position="9"/>
        <end position="20"/>
    </location>
</feature>
<comment type="caution">
    <text evidence="7">The sequence shown here is derived from an EMBL/GenBank/DDBJ whole genome shotgun (WGS) entry which is preliminary data.</text>
</comment>
<organism evidence="7 8">
    <name type="scientific">Cudoniella acicularis</name>
    <dbReference type="NCBI Taxonomy" id="354080"/>
    <lineage>
        <taxon>Eukaryota</taxon>
        <taxon>Fungi</taxon>
        <taxon>Dikarya</taxon>
        <taxon>Ascomycota</taxon>
        <taxon>Pezizomycotina</taxon>
        <taxon>Leotiomycetes</taxon>
        <taxon>Helotiales</taxon>
        <taxon>Tricladiaceae</taxon>
        <taxon>Cudoniella</taxon>
    </lineage>
</organism>
<dbReference type="PANTHER" id="PTHR23294:SF57">
    <property type="entry name" value="CINA C-TERMINAL DOMAIN-CONTAINING PROTEIN"/>
    <property type="match status" value="1"/>
</dbReference>
<feature type="transmembrane region" description="Helical" evidence="6">
    <location>
        <begin position="380"/>
        <end position="397"/>
    </location>
</feature>
<keyword evidence="4 6" id="KW-0472">Membrane</keyword>
<dbReference type="InterPro" id="IPR051617">
    <property type="entry name" value="UNC-93-like_regulator"/>
</dbReference>
<dbReference type="EMBL" id="JAAMPI010000188">
    <property type="protein sequence ID" value="KAF4634385.1"/>
    <property type="molecule type" value="Genomic_DNA"/>
</dbReference>
<dbReference type="Proteomes" id="UP000566819">
    <property type="component" value="Unassembled WGS sequence"/>
</dbReference>
<dbReference type="OrthoDB" id="196103at2759"/>
<dbReference type="Gene3D" id="1.20.1250.20">
    <property type="entry name" value="MFS general substrate transporter like domains"/>
    <property type="match status" value="1"/>
</dbReference>
<dbReference type="AlphaFoldDB" id="A0A8H4RQT6"/>
<protein>
    <submittedName>
        <fullName evidence="7">Uncharacterized protein</fullName>
    </submittedName>
</protein>
<feature type="transmembrane region" description="Helical" evidence="6">
    <location>
        <begin position="403"/>
        <end position="423"/>
    </location>
</feature>
<keyword evidence="8" id="KW-1185">Reference proteome</keyword>
<comment type="subcellular location">
    <subcellularLocation>
        <location evidence="1">Membrane</location>
        <topology evidence="1">Multi-pass membrane protein</topology>
    </subcellularLocation>
</comment>
<feature type="transmembrane region" description="Helical" evidence="6">
    <location>
        <begin position="475"/>
        <end position="495"/>
    </location>
</feature>
<feature type="transmembrane region" description="Helical" evidence="6">
    <location>
        <begin position="703"/>
        <end position="725"/>
    </location>
</feature>
<name>A0A8H4RQT6_9HELO</name>
<evidence type="ECO:0000256" key="4">
    <source>
        <dbReference type="ARBA" id="ARBA00023136"/>
    </source>
</evidence>
<feature type="transmembrane region" description="Helical" evidence="6">
    <location>
        <begin position="565"/>
        <end position="586"/>
    </location>
</feature>
<evidence type="ECO:0000256" key="3">
    <source>
        <dbReference type="ARBA" id="ARBA00022989"/>
    </source>
</evidence>
<sequence>MAEPVEPKSPTSASKSNAETTVTVYDTQKGKLVLTKFGELQRLHNFERRFERVEAPRIGEFSLYVWNNTVDKEKEQEEKLPKYLTARPSALLTSDSSLLTTLNYRNFDTGTDILRKLSPQHREAVEKHVGGIVRAQPKLIVRRSGVLYAKLFSQELGIPIPQSLVRKVTGVAERVQTRILASKQVRTRHNQPDSGPDPRERKRGLTRTETATISDYLDDSTVSLDDKGKPWLDIAEDAERTPEEDYVKGYKGKGTRGLLLTVEWKKIIVHIQRYGKMSAVQSQKLAVVASSHESSQEVSSAPKLVSWFTRWFRSPLFNVIIVGLVSFTQPGIWNALNNTGAGGQQEPYLVNGANSLTFGLMVFGCPLFSILSNKFGLKPILIIGTLGYAPYSASLYVNNRYGTQWFVLFGGVTCGIAASALWASEGAIALGYPQVKDRGKFTGIWLGLRELGQLIGSSIQLSLNVKKNQRGKVGYGTYLVLIGLQCAGLPLAFLISPPEKVIRPDGTKIEDPTKNKKVLGEFRKAWKLLKTKRVFLLLPILIGFNWNGTYLSIYLTKYFSVRARALGALTSGIAATGANVFWGWFLDLKYFSRPKVARIAWFSFVAIMLSIFGWQIANQKKYESAVPSVTLDWDSPGFGRGFASTVFFRFMNESHYMFVYWIIGTFNNDIETLTLTVGIVRSFESVGSAISFGLGAASGVSPMANLIVAFIMFVICIPTTSLVVFEVPEHPVEKEDLLVESSGDISSVNADND</sequence>
<keyword evidence="3 6" id="KW-1133">Transmembrane helix</keyword>
<feature type="transmembrane region" description="Helical" evidence="6">
    <location>
        <begin position="316"/>
        <end position="336"/>
    </location>
</feature>
<keyword evidence="2 6" id="KW-0812">Transmembrane</keyword>
<evidence type="ECO:0000256" key="5">
    <source>
        <dbReference type="SAM" id="MobiDB-lite"/>
    </source>
</evidence>
<dbReference type="InterPro" id="IPR036259">
    <property type="entry name" value="MFS_trans_sf"/>
</dbReference>
<feature type="region of interest" description="Disordered" evidence="5">
    <location>
        <begin position="1"/>
        <end position="20"/>
    </location>
</feature>
<evidence type="ECO:0000256" key="6">
    <source>
        <dbReference type="SAM" id="Phobius"/>
    </source>
</evidence>